<keyword evidence="1" id="KW-0812">Transmembrane</keyword>
<evidence type="ECO:0000313" key="3">
    <source>
        <dbReference type="Proteomes" id="UP000770717"/>
    </source>
</evidence>
<evidence type="ECO:0000313" key="2">
    <source>
        <dbReference type="EMBL" id="KAG9469240.1"/>
    </source>
</evidence>
<dbReference type="Proteomes" id="UP000770717">
    <property type="component" value="Unassembled WGS sequence"/>
</dbReference>
<feature type="transmembrane region" description="Helical" evidence="1">
    <location>
        <begin position="56"/>
        <end position="75"/>
    </location>
</feature>
<keyword evidence="1" id="KW-0472">Membrane</keyword>
<evidence type="ECO:0000256" key="1">
    <source>
        <dbReference type="SAM" id="Phobius"/>
    </source>
</evidence>
<sequence length="115" mass="13526">MKARYRMAEVGPNLRPMWNSLSFSIYSNKTHDPVHCLISSLWSDLSRPGRQKDSEAGTVLLTSQLFFFFFGFWYLQSQLIKKETKIYYEWVWLPSGHKPMLIYSSSRGQIINILL</sequence>
<accession>A0A8J6EHM5</accession>
<gene>
    <name evidence="2" type="ORF">GDO78_020974</name>
</gene>
<keyword evidence="3" id="KW-1185">Reference proteome</keyword>
<dbReference type="AlphaFoldDB" id="A0A8J6EHM5"/>
<keyword evidence="1" id="KW-1133">Transmembrane helix</keyword>
<name>A0A8J6EHM5_ELECQ</name>
<proteinExistence type="predicted"/>
<dbReference type="EMBL" id="WNTK01000590">
    <property type="protein sequence ID" value="KAG9469240.1"/>
    <property type="molecule type" value="Genomic_DNA"/>
</dbReference>
<reference evidence="2" key="1">
    <citation type="thesis" date="2020" institute="ProQuest LLC" country="789 East Eisenhower Parkway, Ann Arbor, MI, USA">
        <title>Comparative Genomics and Chromosome Evolution.</title>
        <authorList>
            <person name="Mudd A.B."/>
        </authorList>
    </citation>
    <scope>NUCLEOTIDE SEQUENCE</scope>
    <source>
        <strain evidence="2">HN-11 Male</strain>
        <tissue evidence="2">Kidney and liver</tissue>
    </source>
</reference>
<protein>
    <submittedName>
        <fullName evidence="2">Uncharacterized protein</fullName>
    </submittedName>
</protein>
<organism evidence="2 3">
    <name type="scientific">Eleutherodactylus coqui</name>
    <name type="common">Puerto Rican coqui</name>
    <dbReference type="NCBI Taxonomy" id="57060"/>
    <lineage>
        <taxon>Eukaryota</taxon>
        <taxon>Metazoa</taxon>
        <taxon>Chordata</taxon>
        <taxon>Craniata</taxon>
        <taxon>Vertebrata</taxon>
        <taxon>Euteleostomi</taxon>
        <taxon>Amphibia</taxon>
        <taxon>Batrachia</taxon>
        <taxon>Anura</taxon>
        <taxon>Neobatrachia</taxon>
        <taxon>Hyloidea</taxon>
        <taxon>Eleutherodactylidae</taxon>
        <taxon>Eleutherodactylinae</taxon>
        <taxon>Eleutherodactylus</taxon>
        <taxon>Eleutherodactylus</taxon>
    </lineage>
</organism>
<comment type="caution">
    <text evidence="2">The sequence shown here is derived from an EMBL/GenBank/DDBJ whole genome shotgun (WGS) entry which is preliminary data.</text>
</comment>